<accession>A0A1B9XWZ1</accession>
<gene>
    <name evidence="1" type="ORF">BA195_12775</name>
</gene>
<dbReference type="EMBL" id="MAKX01000035">
    <property type="protein sequence ID" value="OCK42078.1"/>
    <property type="molecule type" value="Genomic_DNA"/>
</dbReference>
<dbReference type="Proteomes" id="UP000093186">
    <property type="component" value="Unassembled WGS sequence"/>
</dbReference>
<proteinExistence type="predicted"/>
<dbReference type="RefSeq" id="WP_068706167.1">
    <property type="nucleotide sequence ID" value="NZ_JAUOSG010000006.1"/>
</dbReference>
<keyword evidence="2" id="KW-1185">Reference proteome</keyword>
<dbReference type="AlphaFoldDB" id="A0A1B9XWZ1"/>
<reference evidence="1 2" key="1">
    <citation type="submission" date="2016-06" db="EMBL/GenBank/DDBJ databases">
        <title>Draft Genome Sequence of Tenacibaculum soleae UCD-KL19.</title>
        <authorList>
            <person name="Eisen J.A."/>
            <person name="Coil D.A."/>
            <person name="Lujan K.M."/>
        </authorList>
    </citation>
    <scope>NUCLEOTIDE SEQUENCE [LARGE SCALE GENOMIC DNA]</scope>
    <source>
        <strain evidence="1 2">UCD-KL19</strain>
    </source>
</reference>
<organism evidence="1 2">
    <name type="scientific">Tenacibaculum soleae</name>
    <dbReference type="NCBI Taxonomy" id="447689"/>
    <lineage>
        <taxon>Bacteria</taxon>
        <taxon>Pseudomonadati</taxon>
        <taxon>Bacteroidota</taxon>
        <taxon>Flavobacteriia</taxon>
        <taxon>Flavobacteriales</taxon>
        <taxon>Flavobacteriaceae</taxon>
        <taxon>Tenacibaculum</taxon>
    </lineage>
</organism>
<protein>
    <submittedName>
        <fullName evidence="1">Uncharacterized protein</fullName>
    </submittedName>
</protein>
<name>A0A1B9XWZ1_9FLAO</name>
<sequence>MDVNKRSLCSTCIDVDFCNLTSNNTFIWSCNEFNQEKRPNNNTVTLDVEDLKTIKKKKELELI</sequence>
<comment type="caution">
    <text evidence="1">The sequence shown here is derived from an EMBL/GenBank/DDBJ whole genome shotgun (WGS) entry which is preliminary data.</text>
</comment>
<evidence type="ECO:0000313" key="2">
    <source>
        <dbReference type="Proteomes" id="UP000093186"/>
    </source>
</evidence>
<evidence type="ECO:0000313" key="1">
    <source>
        <dbReference type="EMBL" id="OCK42078.1"/>
    </source>
</evidence>
<dbReference type="STRING" id="447689.BA195_12775"/>
<dbReference type="OrthoDB" id="1454737at2"/>